<comment type="function">
    <text evidence="5">Modulates RecA activity.</text>
</comment>
<dbReference type="HAMAP" id="MF_01114">
    <property type="entry name" value="RecX"/>
    <property type="match status" value="1"/>
</dbReference>
<feature type="domain" description="RecX third three-helical" evidence="8">
    <location>
        <begin position="188"/>
        <end position="230"/>
    </location>
</feature>
<reference evidence="13" key="2">
    <citation type="journal article" date="2019" name="Int. J. Syst. Evol. Microbiol.">
        <title>The Global Catalogue of Microorganisms (GCM) 10K type strain sequencing project: providing services to taxonomists for standard genome sequencing and annotation.</title>
        <authorList>
            <consortium name="The Broad Institute Genomics Platform"/>
            <consortium name="The Broad Institute Genome Sequencing Center for Infectious Disease"/>
            <person name="Wu L."/>
            <person name="Ma J."/>
        </authorList>
    </citation>
    <scope>NUCLEOTIDE SEQUENCE [LARGE SCALE GENOMIC DNA]</scope>
    <source>
        <strain evidence="13">CGMCC 4.5581</strain>
    </source>
</reference>
<keyword evidence="4 5" id="KW-0963">Cytoplasm</keyword>
<dbReference type="Gene3D" id="1.10.10.10">
    <property type="entry name" value="Winged helix-like DNA-binding domain superfamily/Winged helix DNA-binding domain"/>
    <property type="match status" value="1"/>
</dbReference>
<feature type="region of interest" description="Disordered" evidence="6">
    <location>
        <begin position="243"/>
        <end position="334"/>
    </location>
</feature>
<dbReference type="EMBL" id="BMMI01000008">
    <property type="protein sequence ID" value="GGL80256.1"/>
    <property type="molecule type" value="Genomic_DNA"/>
</dbReference>
<dbReference type="Proteomes" id="UP000648663">
    <property type="component" value="Unassembled WGS sequence"/>
</dbReference>
<dbReference type="InterPro" id="IPR053925">
    <property type="entry name" value="RecX_HTH_3rd"/>
</dbReference>
<evidence type="ECO:0000256" key="4">
    <source>
        <dbReference type="ARBA" id="ARBA00022490"/>
    </source>
</evidence>
<reference evidence="11 12" key="3">
    <citation type="submission" date="2020-02" db="EMBL/GenBank/DDBJ databases">
        <title>Sequencing the genomes of 1000 actinobacteria strains.</title>
        <authorList>
            <person name="Klenk H.-P."/>
        </authorList>
    </citation>
    <scope>NUCLEOTIDE SEQUENCE [LARGE SCALE GENOMIC DNA]</scope>
    <source>
        <strain evidence="11 12">DSM 45201</strain>
    </source>
</reference>
<dbReference type="RefSeq" id="WP_229682262.1">
    <property type="nucleotide sequence ID" value="NZ_BAABJU010000005.1"/>
</dbReference>
<name>A0A846LL57_9ACTN</name>
<reference evidence="10" key="1">
    <citation type="journal article" date="2014" name="Int. J. Syst. Evol. Microbiol.">
        <title>Complete genome of a new Firmicutes species belonging to the dominant human colonic microbiota ('Ruminococcus bicirculans') reveals two chromosomes and a selective capacity to utilize plant glucans.</title>
        <authorList>
            <consortium name="NISC Comparative Sequencing Program"/>
            <person name="Wegmann U."/>
            <person name="Louis P."/>
            <person name="Goesmann A."/>
            <person name="Henrissat B."/>
            <person name="Duncan S.H."/>
            <person name="Flint H.J."/>
        </authorList>
    </citation>
    <scope>NUCLEOTIDE SEQUENCE</scope>
    <source>
        <strain evidence="10">CGMCC 4.5581</strain>
    </source>
</reference>
<dbReference type="GO" id="GO:0005737">
    <property type="term" value="C:cytoplasm"/>
    <property type="evidence" value="ECO:0007669"/>
    <property type="project" value="UniProtKB-SubCell"/>
</dbReference>
<dbReference type="PANTHER" id="PTHR33602:SF1">
    <property type="entry name" value="REGULATORY PROTEIN RECX FAMILY PROTEIN"/>
    <property type="match status" value="1"/>
</dbReference>
<gene>
    <name evidence="5" type="primary">recX</name>
    <name evidence="11" type="ORF">FB380_002557</name>
    <name evidence="10" type="ORF">GCM10011589_40580</name>
</gene>
<evidence type="ECO:0000313" key="10">
    <source>
        <dbReference type="EMBL" id="GGL80256.1"/>
    </source>
</evidence>
<evidence type="ECO:0000256" key="5">
    <source>
        <dbReference type="HAMAP-Rule" id="MF_01114"/>
    </source>
</evidence>
<evidence type="ECO:0000256" key="2">
    <source>
        <dbReference type="ARBA" id="ARBA00009695"/>
    </source>
</evidence>
<dbReference type="Proteomes" id="UP000552836">
    <property type="component" value="Unassembled WGS sequence"/>
</dbReference>
<dbReference type="Pfam" id="PF02631">
    <property type="entry name" value="RecX_HTH2"/>
    <property type="match status" value="1"/>
</dbReference>
<dbReference type="PANTHER" id="PTHR33602">
    <property type="entry name" value="REGULATORY PROTEIN RECX FAMILY PROTEIN"/>
    <property type="match status" value="1"/>
</dbReference>
<reference evidence="10" key="4">
    <citation type="submission" date="2024-05" db="EMBL/GenBank/DDBJ databases">
        <authorList>
            <person name="Sun Q."/>
            <person name="Zhou Y."/>
        </authorList>
    </citation>
    <scope>NUCLEOTIDE SEQUENCE</scope>
    <source>
        <strain evidence="10">CGMCC 4.5581</strain>
    </source>
</reference>
<comment type="subcellular location">
    <subcellularLocation>
        <location evidence="1 5">Cytoplasm</location>
    </subcellularLocation>
</comment>
<dbReference type="GO" id="GO:0006282">
    <property type="term" value="P:regulation of DNA repair"/>
    <property type="evidence" value="ECO:0007669"/>
    <property type="project" value="UniProtKB-UniRule"/>
</dbReference>
<evidence type="ECO:0000256" key="3">
    <source>
        <dbReference type="ARBA" id="ARBA00018111"/>
    </source>
</evidence>
<organism evidence="11 12">
    <name type="scientific">Modestobacter marinus</name>
    <dbReference type="NCBI Taxonomy" id="477641"/>
    <lineage>
        <taxon>Bacteria</taxon>
        <taxon>Bacillati</taxon>
        <taxon>Actinomycetota</taxon>
        <taxon>Actinomycetes</taxon>
        <taxon>Geodermatophilales</taxon>
        <taxon>Geodermatophilaceae</taxon>
        <taxon>Modestobacter</taxon>
    </lineage>
</organism>
<dbReference type="Pfam" id="PF21981">
    <property type="entry name" value="RecX_HTH3"/>
    <property type="match status" value="1"/>
</dbReference>
<evidence type="ECO:0000256" key="6">
    <source>
        <dbReference type="SAM" id="MobiDB-lite"/>
    </source>
</evidence>
<evidence type="ECO:0000259" key="7">
    <source>
        <dbReference type="Pfam" id="PF02631"/>
    </source>
</evidence>
<comment type="caution">
    <text evidence="11">The sequence shown here is derived from an EMBL/GenBank/DDBJ whole genome shotgun (WGS) entry which is preliminary data.</text>
</comment>
<evidence type="ECO:0000313" key="13">
    <source>
        <dbReference type="Proteomes" id="UP000648663"/>
    </source>
</evidence>
<sequence>MSGALFDDRPGSEGPEDDVVPAGDRGRRSGRRRPGGGSGRRSPDSSAPIESGGRRERAGRGSGPQWSRRPADPAASGDQADDDAAEMEDPEAAARAICLRALTGTAKTRKQLADLLAKKDVPDDAAAAVLDRFTEVGLIDDAAFAAAWVSTRQSGRGLARRALTAELRAKGVDGEVAAAAVAEVDPQDEWDSARRLVERKLPSMRRLDRVTAERRLIGMLARKGYGGGLAGYVVREALDGRDADELADSPPGDVTAGPAGSGDQSGLVEPSGDPDPDLVAPVPWSRERSAARAARARAAADEAADTGGEVGEGVARPIGRLRPPPGSLPVDDLP</sequence>
<keyword evidence="13" id="KW-1185">Reference proteome</keyword>
<dbReference type="Pfam" id="PF21982">
    <property type="entry name" value="RecX_HTH1"/>
    <property type="match status" value="1"/>
</dbReference>
<feature type="compositionally biased region" description="Basic and acidic residues" evidence="6">
    <location>
        <begin position="1"/>
        <end position="11"/>
    </location>
</feature>
<dbReference type="EMBL" id="JAAMPA010000001">
    <property type="protein sequence ID" value="NIH68111.1"/>
    <property type="molecule type" value="Genomic_DNA"/>
</dbReference>
<dbReference type="InterPro" id="IPR003783">
    <property type="entry name" value="Regulatory_RecX"/>
</dbReference>
<feature type="compositionally biased region" description="Acidic residues" evidence="6">
    <location>
        <begin position="79"/>
        <end position="91"/>
    </location>
</feature>
<protein>
    <recommendedName>
        <fullName evidence="3 5">Regulatory protein RecX</fullName>
    </recommendedName>
</protein>
<dbReference type="InterPro" id="IPR053924">
    <property type="entry name" value="RecX_HTH_2nd"/>
</dbReference>
<evidence type="ECO:0000259" key="8">
    <source>
        <dbReference type="Pfam" id="PF21981"/>
    </source>
</evidence>
<feature type="domain" description="RecX second three-helical" evidence="7">
    <location>
        <begin position="140"/>
        <end position="180"/>
    </location>
</feature>
<dbReference type="InterPro" id="IPR036388">
    <property type="entry name" value="WH-like_DNA-bd_sf"/>
</dbReference>
<accession>A0A846LL57</accession>
<proteinExistence type="inferred from homology"/>
<evidence type="ECO:0000313" key="11">
    <source>
        <dbReference type="EMBL" id="NIH68111.1"/>
    </source>
</evidence>
<evidence type="ECO:0000259" key="9">
    <source>
        <dbReference type="Pfam" id="PF21982"/>
    </source>
</evidence>
<evidence type="ECO:0000313" key="12">
    <source>
        <dbReference type="Proteomes" id="UP000552836"/>
    </source>
</evidence>
<feature type="domain" description="RecX first three-helical" evidence="9">
    <location>
        <begin position="94"/>
        <end position="132"/>
    </location>
</feature>
<feature type="region of interest" description="Disordered" evidence="6">
    <location>
        <begin position="1"/>
        <end position="91"/>
    </location>
</feature>
<dbReference type="InterPro" id="IPR053926">
    <property type="entry name" value="RecX_HTH_1st"/>
</dbReference>
<evidence type="ECO:0000256" key="1">
    <source>
        <dbReference type="ARBA" id="ARBA00004496"/>
    </source>
</evidence>
<dbReference type="AlphaFoldDB" id="A0A846LL57"/>
<comment type="similarity">
    <text evidence="2 5">Belongs to the RecX family.</text>
</comment>